<gene>
    <name evidence="7" type="ORF">HMPREF0372_00128</name>
</gene>
<comment type="caution">
    <text evidence="7">The sequence shown here is derived from an EMBL/GenBank/DDBJ whole genome shotgun (WGS) entry which is preliminary data.</text>
</comment>
<dbReference type="GO" id="GO:0005886">
    <property type="term" value="C:plasma membrane"/>
    <property type="evidence" value="ECO:0007669"/>
    <property type="project" value="UniProtKB-SubCell"/>
</dbReference>
<dbReference type="PATRIC" id="fig|411475.3.peg.113"/>
<protein>
    <submittedName>
        <fullName evidence="7">ABC transporter, permease protein</fullName>
    </submittedName>
</protein>
<organism evidence="7 8">
    <name type="scientific">Flavonifractor plautii ATCC 29863</name>
    <dbReference type="NCBI Taxonomy" id="411475"/>
    <lineage>
        <taxon>Bacteria</taxon>
        <taxon>Bacillati</taxon>
        <taxon>Bacillota</taxon>
        <taxon>Clostridia</taxon>
        <taxon>Eubacteriales</taxon>
        <taxon>Oscillospiraceae</taxon>
        <taxon>Flavonifractor</taxon>
    </lineage>
</organism>
<keyword evidence="4 5" id="KW-0472">Membrane</keyword>
<feature type="transmembrane region" description="Helical" evidence="5">
    <location>
        <begin position="233"/>
        <end position="259"/>
    </location>
</feature>
<evidence type="ECO:0000256" key="4">
    <source>
        <dbReference type="ARBA" id="ARBA00023136"/>
    </source>
</evidence>
<dbReference type="HOGENOM" id="CLU_036879_1_0_9"/>
<dbReference type="CDD" id="cd06261">
    <property type="entry name" value="TM_PBP2"/>
    <property type="match status" value="1"/>
</dbReference>
<dbReference type="InterPro" id="IPR035906">
    <property type="entry name" value="MetI-like_sf"/>
</dbReference>
<evidence type="ECO:0000256" key="3">
    <source>
        <dbReference type="ARBA" id="ARBA00022989"/>
    </source>
</evidence>
<reference evidence="7 8" key="1">
    <citation type="submission" date="2011-08" db="EMBL/GenBank/DDBJ databases">
        <authorList>
            <person name="Weinstock G."/>
            <person name="Sodergren E."/>
            <person name="Clifton S."/>
            <person name="Fulton L."/>
            <person name="Fulton B."/>
            <person name="Courtney L."/>
            <person name="Fronick C."/>
            <person name="Harrison M."/>
            <person name="Strong C."/>
            <person name="Farmer C."/>
            <person name="Delahaunty K."/>
            <person name="Markovic C."/>
            <person name="Hall O."/>
            <person name="Minx P."/>
            <person name="Tomlinson C."/>
            <person name="Mitreva M."/>
            <person name="Hou S."/>
            <person name="Chen J."/>
            <person name="Wollam A."/>
            <person name="Pepin K.H."/>
            <person name="Johnson M."/>
            <person name="Bhonagiri V."/>
            <person name="Zhang X."/>
            <person name="Suruliraj S."/>
            <person name="Warren W."/>
            <person name="Chinwalla A."/>
            <person name="Mardis E.R."/>
            <person name="Wilson R.K."/>
        </authorList>
    </citation>
    <scope>NUCLEOTIDE SEQUENCE [LARGE SCALE GENOMIC DNA]</scope>
    <source>
        <strain evidence="7 8">ATCC 29863</strain>
    </source>
</reference>
<dbReference type="GO" id="GO:0055085">
    <property type="term" value="P:transmembrane transport"/>
    <property type="evidence" value="ECO:0007669"/>
    <property type="project" value="InterPro"/>
</dbReference>
<evidence type="ECO:0000256" key="1">
    <source>
        <dbReference type="ARBA" id="ARBA00004141"/>
    </source>
</evidence>
<dbReference type="InterPro" id="IPR000515">
    <property type="entry name" value="MetI-like"/>
</dbReference>
<evidence type="ECO:0000313" key="7">
    <source>
        <dbReference type="EMBL" id="EHM55171.1"/>
    </source>
</evidence>
<dbReference type="EMBL" id="AGCK01000013">
    <property type="protein sequence ID" value="EHM55171.1"/>
    <property type="molecule type" value="Genomic_DNA"/>
</dbReference>
<proteinExistence type="inferred from homology"/>
<evidence type="ECO:0000259" key="6">
    <source>
        <dbReference type="PROSITE" id="PS50928"/>
    </source>
</evidence>
<dbReference type="AlphaFoldDB" id="G9YKW8"/>
<comment type="similarity">
    <text evidence="5">Belongs to the binding-protein-dependent transport system permease family.</text>
</comment>
<keyword evidence="2 5" id="KW-0812">Transmembrane</keyword>
<keyword evidence="3 5" id="KW-1133">Transmembrane helix</keyword>
<dbReference type="Gene3D" id="1.10.3720.10">
    <property type="entry name" value="MetI-like"/>
    <property type="match status" value="1"/>
</dbReference>
<evidence type="ECO:0000256" key="2">
    <source>
        <dbReference type="ARBA" id="ARBA00022692"/>
    </source>
</evidence>
<feature type="transmembrane region" description="Helical" evidence="5">
    <location>
        <begin position="95"/>
        <end position="119"/>
    </location>
</feature>
<name>G9YKW8_FLAPL</name>
<evidence type="ECO:0000256" key="5">
    <source>
        <dbReference type="RuleBase" id="RU363032"/>
    </source>
</evidence>
<comment type="subcellular location">
    <subcellularLocation>
        <location evidence="5">Cell membrane</location>
        <topology evidence="5">Multi-pass membrane protein</topology>
    </subcellularLocation>
    <subcellularLocation>
        <location evidence="1">Membrane</location>
        <topology evidence="1">Multi-pass membrane protein</topology>
    </subcellularLocation>
</comment>
<evidence type="ECO:0000313" key="8">
    <source>
        <dbReference type="Proteomes" id="UP000004459"/>
    </source>
</evidence>
<feature type="transmembrane region" description="Helical" evidence="5">
    <location>
        <begin position="279"/>
        <end position="305"/>
    </location>
</feature>
<keyword evidence="5" id="KW-0813">Transport</keyword>
<dbReference type="SUPFAM" id="SSF161098">
    <property type="entry name" value="MetI-like"/>
    <property type="match status" value="1"/>
</dbReference>
<feature type="domain" description="ABC transmembrane type-1" evidence="6">
    <location>
        <begin position="89"/>
        <end position="298"/>
    </location>
</feature>
<feature type="transmembrane region" description="Helical" evidence="5">
    <location>
        <begin position="175"/>
        <end position="195"/>
    </location>
</feature>
<dbReference type="PANTHER" id="PTHR43376:SF1">
    <property type="entry name" value="OLIGOPEPTIDE TRANSPORT SYSTEM PERMEASE PROTEIN"/>
    <property type="match status" value="1"/>
</dbReference>
<accession>G9YKW8</accession>
<dbReference type="Proteomes" id="UP000004459">
    <property type="component" value="Unassembled WGS sequence"/>
</dbReference>
<dbReference type="Pfam" id="PF00528">
    <property type="entry name" value="BPD_transp_1"/>
    <property type="match status" value="1"/>
</dbReference>
<sequence length="316" mass="34737">MTIFVVATFNFFLIRFMPGDPLEHLVGEEDYLYLTSAHPEVLEELEVEYGLDGNLWEQYTNYLGRLLHGDLGQSYQNKVPVLTLILQRLGRTFRLLLPAIALSAVVGIFLGAVAGWRAGSRLDRWISRLSLVVYSVPGYCLGMLGLMVFCFWLGVAPSGGMASGGLTGVAYWKDALWHMALPVGVLTVSKSAYILQMMRSSVVEAKDADYALVARTKGLGGGRILFRHVLPNAALPMITIITMEVGFIVSGSMMIEQIFNWDGMGLLVYRAIGGNDYPVLQGSLLVLTVCVVLANLLSDVLCALVDPRIQDGMWHE</sequence>
<feature type="transmembrane region" description="Helical" evidence="5">
    <location>
        <begin position="131"/>
        <end position="155"/>
    </location>
</feature>
<dbReference type="PROSITE" id="PS50928">
    <property type="entry name" value="ABC_TM1"/>
    <property type="match status" value="1"/>
</dbReference>
<dbReference type="PANTHER" id="PTHR43376">
    <property type="entry name" value="OLIGOPEPTIDE TRANSPORT SYSTEM PERMEASE PROTEIN"/>
    <property type="match status" value="1"/>
</dbReference>